<evidence type="ECO:0000313" key="5">
    <source>
        <dbReference type="Proteomes" id="UP000812440"/>
    </source>
</evidence>
<dbReference type="PANTHER" id="PTHR14334">
    <property type="entry name" value="B-CELL ANTIGEN RECEPTOR COMPLEX-ASSOCIATED PROTEIN"/>
    <property type="match status" value="1"/>
</dbReference>
<evidence type="ECO:0000256" key="1">
    <source>
        <dbReference type="ARBA" id="ARBA00023319"/>
    </source>
</evidence>
<dbReference type="PROSITE" id="PS50835">
    <property type="entry name" value="IG_LIKE"/>
    <property type="match status" value="1"/>
</dbReference>
<keyword evidence="2" id="KW-1133">Transmembrane helix</keyword>
<dbReference type="InterPro" id="IPR036179">
    <property type="entry name" value="Ig-like_dom_sf"/>
</dbReference>
<keyword evidence="2" id="KW-0812">Transmembrane</keyword>
<dbReference type="AlphaFoldDB" id="A0A8T2JRU6"/>
<protein>
    <recommendedName>
        <fullName evidence="3">Ig-like domain-containing protein</fullName>
    </recommendedName>
</protein>
<evidence type="ECO:0000259" key="3">
    <source>
        <dbReference type="PROSITE" id="PS50835"/>
    </source>
</evidence>
<dbReference type="InterPro" id="IPR007110">
    <property type="entry name" value="Ig-like_dom"/>
</dbReference>
<keyword evidence="5" id="KW-1185">Reference proteome</keyword>
<dbReference type="Proteomes" id="UP000812440">
    <property type="component" value="Chromosome 8_10"/>
</dbReference>
<dbReference type="SMART" id="SM00409">
    <property type="entry name" value="IG"/>
    <property type="match status" value="1"/>
</dbReference>
<dbReference type="InterPro" id="IPR003599">
    <property type="entry name" value="Ig_sub"/>
</dbReference>
<dbReference type="GO" id="GO:0050853">
    <property type="term" value="P:B cell receptor signaling pathway"/>
    <property type="evidence" value="ECO:0007669"/>
    <property type="project" value="TreeGrafter"/>
</dbReference>
<dbReference type="InterPro" id="IPR013783">
    <property type="entry name" value="Ig-like_fold"/>
</dbReference>
<keyword evidence="1" id="KW-0393">Immunoglobulin domain</keyword>
<comment type="caution">
    <text evidence="4">The sequence shown here is derived from an EMBL/GenBank/DDBJ whole genome shotgun (WGS) entry which is preliminary data.</text>
</comment>
<dbReference type="Gene3D" id="2.60.40.10">
    <property type="entry name" value="Immunoglobulins"/>
    <property type="match status" value="1"/>
</dbReference>
<feature type="non-terminal residue" evidence="4">
    <location>
        <position position="1"/>
    </location>
</feature>
<sequence length="200" mass="22643">LSVLLEKNRLPCQNPRFLAIRKGRTAHIYCNIVQRTNATYCSDNCTLAWFIGNANGTRISYIEPDTDSHVQIQNLYCMSILTFNKVQKKHSGIYFCESEKRQAQCGTELMVVAGCPGNPGKGFPRNITKDAIIAIQTILVLLFTLIPAMLLVEMNKKRNVKLEEHIYEGLEAYQAATYEDIQAVRSLSTKRMIAEHPCEE</sequence>
<organism evidence="4 5">
    <name type="scientific">Hymenochirus boettgeri</name>
    <name type="common">Congo dwarf clawed frog</name>
    <dbReference type="NCBI Taxonomy" id="247094"/>
    <lineage>
        <taxon>Eukaryota</taxon>
        <taxon>Metazoa</taxon>
        <taxon>Chordata</taxon>
        <taxon>Craniata</taxon>
        <taxon>Vertebrata</taxon>
        <taxon>Euteleostomi</taxon>
        <taxon>Amphibia</taxon>
        <taxon>Batrachia</taxon>
        <taxon>Anura</taxon>
        <taxon>Pipoidea</taxon>
        <taxon>Pipidae</taxon>
        <taxon>Pipinae</taxon>
        <taxon>Hymenochirus</taxon>
    </lineage>
</organism>
<name>A0A8T2JRU6_9PIPI</name>
<evidence type="ECO:0000313" key="4">
    <source>
        <dbReference type="EMBL" id="KAG8447012.1"/>
    </source>
</evidence>
<dbReference type="EMBL" id="JAACNH010000003">
    <property type="protein sequence ID" value="KAG8447012.1"/>
    <property type="molecule type" value="Genomic_DNA"/>
</dbReference>
<feature type="transmembrane region" description="Helical" evidence="2">
    <location>
        <begin position="131"/>
        <end position="152"/>
    </location>
</feature>
<dbReference type="SUPFAM" id="SSF48726">
    <property type="entry name" value="Immunoglobulin"/>
    <property type="match status" value="1"/>
</dbReference>
<proteinExistence type="predicted"/>
<keyword evidence="2" id="KW-0472">Membrane</keyword>
<dbReference type="GO" id="GO:0019815">
    <property type="term" value="C:B cell receptor complex"/>
    <property type="evidence" value="ECO:0007669"/>
    <property type="project" value="TreeGrafter"/>
</dbReference>
<feature type="domain" description="Ig-like" evidence="3">
    <location>
        <begin position="11"/>
        <end position="112"/>
    </location>
</feature>
<accession>A0A8T2JRU6</accession>
<dbReference type="PANTHER" id="PTHR14334:SF2">
    <property type="entry name" value="B-CELL ANTIGEN RECEPTOR COMPLEX-ASSOCIATED PROTEIN BETA CHAIN"/>
    <property type="match status" value="1"/>
</dbReference>
<evidence type="ECO:0000256" key="2">
    <source>
        <dbReference type="SAM" id="Phobius"/>
    </source>
</evidence>
<reference evidence="4" key="1">
    <citation type="thesis" date="2020" institute="ProQuest LLC" country="789 East Eisenhower Parkway, Ann Arbor, MI, USA">
        <title>Comparative Genomics and Chromosome Evolution.</title>
        <authorList>
            <person name="Mudd A.B."/>
        </authorList>
    </citation>
    <scope>NUCLEOTIDE SEQUENCE</scope>
    <source>
        <strain evidence="4">Female2</strain>
        <tissue evidence="4">Blood</tissue>
    </source>
</reference>
<dbReference type="GO" id="GO:0030183">
    <property type="term" value="P:B cell differentiation"/>
    <property type="evidence" value="ECO:0007669"/>
    <property type="project" value="TreeGrafter"/>
</dbReference>
<gene>
    <name evidence="4" type="ORF">GDO86_014454</name>
</gene>
<dbReference type="OrthoDB" id="9894386at2759"/>
<dbReference type="GO" id="GO:0009897">
    <property type="term" value="C:external side of plasma membrane"/>
    <property type="evidence" value="ECO:0007669"/>
    <property type="project" value="TreeGrafter"/>
</dbReference>